<reference evidence="1 2" key="1">
    <citation type="journal article" date="2018" name="BMC Genomics">
        <title>Genomic evidence for intraspecific hybridization in a clonal and extremely halotolerant yeast.</title>
        <authorList>
            <person name="Gostincar C."/>
            <person name="Stajich J.E."/>
            <person name="Zupancic J."/>
            <person name="Zalar P."/>
            <person name="Gunde-Cimerman N."/>
        </authorList>
    </citation>
    <scope>NUCLEOTIDE SEQUENCE [LARGE SCALE GENOMIC DNA]</scope>
    <source>
        <strain evidence="1 2">EXF-6669</strain>
    </source>
</reference>
<dbReference type="PANTHER" id="PTHR44051">
    <property type="entry name" value="GLUTATHIONE S-TRANSFERASE-RELATED"/>
    <property type="match status" value="1"/>
</dbReference>
<organism evidence="1 2">
    <name type="scientific">Hortaea werneckii</name>
    <name type="common">Black yeast</name>
    <name type="synonym">Cladosporium werneckii</name>
    <dbReference type="NCBI Taxonomy" id="91943"/>
    <lineage>
        <taxon>Eukaryota</taxon>
        <taxon>Fungi</taxon>
        <taxon>Dikarya</taxon>
        <taxon>Ascomycota</taxon>
        <taxon>Pezizomycotina</taxon>
        <taxon>Dothideomycetes</taxon>
        <taxon>Dothideomycetidae</taxon>
        <taxon>Mycosphaerellales</taxon>
        <taxon>Teratosphaeriaceae</taxon>
        <taxon>Hortaea</taxon>
    </lineage>
</organism>
<proteinExistence type="predicted"/>
<dbReference type="Proteomes" id="UP000271337">
    <property type="component" value="Unassembled WGS sequence"/>
</dbReference>
<name>A0A3M6ZXP5_HORWE</name>
<comment type="caution">
    <text evidence="1">The sequence shown here is derived from an EMBL/GenBank/DDBJ whole genome shotgun (WGS) entry which is preliminary data.</text>
</comment>
<evidence type="ECO:0000313" key="1">
    <source>
        <dbReference type="EMBL" id="RMY19819.1"/>
    </source>
</evidence>
<protein>
    <submittedName>
        <fullName evidence="1">Uncharacterized protein</fullName>
    </submittedName>
</protein>
<gene>
    <name evidence="1" type="ORF">D0867_04457</name>
</gene>
<sequence>MFIPRVLTPSKVAILFGALELPYNVKLWTFGTDEVSFVSWENMACLNYLLWVYDLGNVFGASSEEEEKGKVEMDQWISFLVSTMGLMIGQCNWIRYYIAILIEDDYKRYEAQAYRSNLYEIAGSCLSWEIPLLRKICILSHGLGKQSIPYAGLTLDVYPMVKAWLERVQAAPALVGPYEKVKAGKHM</sequence>
<dbReference type="AlphaFoldDB" id="A0A3M6ZXP5"/>
<dbReference type="OrthoDB" id="422574at2759"/>
<evidence type="ECO:0000313" key="2">
    <source>
        <dbReference type="Proteomes" id="UP000271337"/>
    </source>
</evidence>
<dbReference type="EMBL" id="QWIL01000366">
    <property type="protein sequence ID" value="RMY19819.1"/>
    <property type="molecule type" value="Genomic_DNA"/>
</dbReference>
<dbReference type="Gene3D" id="1.20.1050.10">
    <property type="match status" value="1"/>
</dbReference>
<accession>A0A3M6ZXP5</accession>
<dbReference type="Gene3D" id="3.40.30.10">
    <property type="entry name" value="Glutaredoxin"/>
    <property type="match status" value="1"/>
</dbReference>
<dbReference type="PANTHER" id="PTHR44051:SF3">
    <property type="entry name" value="TRANSCRIPTIONAL REGULATOR URE2"/>
    <property type="match status" value="1"/>
</dbReference>